<feature type="region of interest" description="Disordered" evidence="9">
    <location>
        <begin position="301"/>
        <end position="332"/>
    </location>
</feature>
<evidence type="ECO:0000256" key="4">
    <source>
        <dbReference type="ARBA" id="ARBA00023015"/>
    </source>
</evidence>
<dbReference type="GO" id="GO:0000978">
    <property type="term" value="F:RNA polymerase II cis-regulatory region sequence-specific DNA binding"/>
    <property type="evidence" value="ECO:0007669"/>
    <property type="project" value="TreeGrafter"/>
</dbReference>
<feature type="region of interest" description="Disordered" evidence="9">
    <location>
        <begin position="521"/>
        <end position="561"/>
    </location>
</feature>
<dbReference type="GO" id="GO:0009755">
    <property type="term" value="P:hormone-mediated signaling pathway"/>
    <property type="evidence" value="ECO:0007669"/>
    <property type="project" value="TreeGrafter"/>
</dbReference>
<keyword evidence="2" id="KW-0863">Zinc-finger</keyword>
<dbReference type="GO" id="GO:0030154">
    <property type="term" value="P:cell differentiation"/>
    <property type="evidence" value="ECO:0007669"/>
    <property type="project" value="TreeGrafter"/>
</dbReference>
<evidence type="ECO:0000256" key="9">
    <source>
        <dbReference type="SAM" id="MobiDB-lite"/>
    </source>
</evidence>
<comment type="caution">
    <text evidence="11">The sequence shown here is derived from an EMBL/GenBank/DDBJ whole genome shotgun (WGS) entry which is preliminary data.</text>
</comment>
<feature type="compositionally biased region" description="Basic and acidic residues" evidence="9">
    <location>
        <begin position="310"/>
        <end position="330"/>
    </location>
</feature>
<dbReference type="GO" id="GO:0045944">
    <property type="term" value="P:positive regulation of transcription by RNA polymerase II"/>
    <property type="evidence" value="ECO:0007669"/>
    <property type="project" value="TreeGrafter"/>
</dbReference>
<keyword evidence="4" id="KW-0805">Transcription regulation</keyword>
<evidence type="ECO:0000256" key="5">
    <source>
        <dbReference type="ARBA" id="ARBA00023125"/>
    </source>
</evidence>
<evidence type="ECO:0000256" key="7">
    <source>
        <dbReference type="ARBA" id="ARBA00023170"/>
    </source>
</evidence>
<keyword evidence="5" id="KW-0238">DNA-binding</keyword>
<organism evidence="11 12">
    <name type="scientific">Lates japonicus</name>
    <name type="common">Japanese lates</name>
    <dbReference type="NCBI Taxonomy" id="270547"/>
    <lineage>
        <taxon>Eukaryota</taxon>
        <taxon>Metazoa</taxon>
        <taxon>Chordata</taxon>
        <taxon>Craniata</taxon>
        <taxon>Vertebrata</taxon>
        <taxon>Euteleostomi</taxon>
        <taxon>Actinopterygii</taxon>
        <taxon>Neopterygii</taxon>
        <taxon>Teleostei</taxon>
        <taxon>Neoteleostei</taxon>
        <taxon>Acanthomorphata</taxon>
        <taxon>Carangaria</taxon>
        <taxon>Carangaria incertae sedis</taxon>
        <taxon>Centropomidae</taxon>
        <taxon>Lates</taxon>
    </lineage>
</organism>
<accession>A0AAD3R1Z3</accession>
<evidence type="ECO:0000256" key="8">
    <source>
        <dbReference type="ARBA" id="ARBA00023242"/>
    </source>
</evidence>
<keyword evidence="8" id="KW-0539">Nucleus</keyword>
<evidence type="ECO:0000256" key="6">
    <source>
        <dbReference type="ARBA" id="ARBA00023163"/>
    </source>
</evidence>
<dbReference type="SUPFAM" id="SSF57716">
    <property type="entry name" value="Glucocorticoid receptor-like (DNA-binding domain)"/>
    <property type="match status" value="1"/>
</dbReference>
<dbReference type="AlphaFoldDB" id="A0AAD3R1Z3"/>
<dbReference type="Proteomes" id="UP001279410">
    <property type="component" value="Unassembled WGS sequence"/>
</dbReference>
<keyword evidence="3" id="KW-0862">Zinc</keyword>
<evidence type="ECO:0000313" key="12">
    <source>
        <dbReference type="Proteomes" id="UP001279410"/>
    </source>
</evidence>
<gene>
    <name evidence="11" type="ORF">AKAME5_002831200</name>
</gene>
<keyword evidence="12" id="KW-1185">Reference proteome</keyword>
<evidence type="ECO:0000256" key="1">
    <source>
        <dbReference type="ARBA" id="ARBA00022723"/>
    </source>
</evidence>
<dbReference type="Gene3D" id="3.30.50.10">
    <property type="entry name" value="Erythroid Transcription Factor GATA-1, subunit A"/>
    <property type="match status" value="1"/>
</dbReference>
<dbReference type="InterPro" id="IPR050234">
    <property type="entry name" value="Nuclear_hormone_rcpt_NR1"/>
</dbReference>
<name>A0AAD3R1Z3_LATJO</name>
<dbReference type="InterPro" id="IPR001628">
    <property type="entry name" value="Znf_hrmn_rcpt"/>
</dbReference>
<proteinExistence type="predicted"/>
<dbReference type="SMART" id="SM00399">
    <property type="entry name" value="ZnF_C4"/>
    <property type="match status" value="1"/>
</dbReference>
<dbReference type="InterPro" id="IPR013088">
    <property type="entry name" value="Znf_NHR/GATA"/>
</dbReference>
<dbReference type="Pfam" id="PF00105">
    <property type="entry name" value="zf-C4"/>
    <property type="match status" value="1"/>
</dbReference>
<dbReference type="GO" id="GO:0000122">
    <property type="term" value="P:negative regulation of transcription by RNA polymerase II"/>
    <property type="evidence" value="ECO:0007669"/>
    <property type="project" value="TreeGrafter"/>
</dbReference>
<feature type="domain" description="Nuclear receptor" evidence="10">
    <location>
        <begin position="135"/>
        <end position="180"/>
    </location>
</feature>
<dbReference type="GO" id="GO:0019216">
    <property type="term" value="P:regulation of lipid metabolic process"/>
    <property type="evidence" value="ECO:0007669"/>
    <property type="project" value="TreeGrafter"/>
</dbReference>
<keyword evidence="6" id="KW-0804">Transcription</keyword>
<dbReference type="EMBL" id="BRZM01003888">
    <property type="protein sequence ID" value="GLD53102.1"/>
    <property type="molecule type" value="Genomic_DNA"/>
</dbReference>
<sequence length="561" mass="61186">MRALGWCCCDAVMAARADVLTPLLHPSRKLTSLVSEGFFPPRVLARSSTMAGDLYSPPSPLGDSLLDSPLCGDLMEDLRDISQSIGDDTLGFDFPEYQSTGSGSENSVALDTLTPASSPSSGVCGATPGPEESLNLECRVCSDKASGFHYGVHACEGCKSGQHDCRSSADTNRVSSMDEAADGVFKHPSPSSTRQRDGGLKQGSLTDHRAGRSPASLSAAHLICGLSGSRKTQYQIDNSSGTESSIGSRNRAVISEEKRTFHLKTDYGASTARRSIFRYHVEPVSSRYLLSADIAGRLRPTAFAPPTECPRSEEATDSATDPRRAGEARNMRRKNTAYDVALEPHRFARSRLRSRKSRHPRDAVIQLAIVNITFSTPLLSHVSNHLHTLPWSQALPILPSQPPVTQSLFHPIRADSQSSLKLQVNINAGKPARNTASATRNSSRPLSGVVLRIEQHALCAQSTYMERQVLRGRDEPPTCRTEEVQTANHVRRSQTSQPAGAHHLIASGFHLKQKAIRRRVRTENLPGERADGRFRESRRCQTDKKQSARFASPQPLPHSSM</sequence>
<dbReference type="GO" id="GO:0008270">
    <property type="term" value="F:zinc ion binding"/>
    <property type="evidence" value="ECO:0007669"/>
    <property type="project" value="UniProtKB-KW"/>
</dbReference>
<dbReference type="PANTHER" id="PTHR24082">
    <property type="entry name" value="NUCLEAR HORMONE RECEPTOR"/>
    <property type="match status" value="1"/>
</dbReference>
<feature type="compositionally biased region" description="Basic and acidic residues" evidence="9">
    <location>
        <begin position="526"/>
        <end position="546"/>
    </location>
</feature>
<evidence type="ECO:0000259" key="10">
    <source>
        <dbReference type="SMART" id="SM00399"/>
    </source>
</evidence>
<evidence type="ECO:0000256" key="2">
    <source>
        <dbReference type="ARBA" id="ARBA00022771"/>
    </source>
</evidence>
<keyword evidence="7 11" id="KW-0675">Receptor</keyword>
<dbReference type="GO" id="GO:0004879">
    <property type="term" value="F:nuclear receptor activity"/>
    <property type="evidence" value="ECO:0007669"/>
    <property type="project" value="TreeGrafter"/>
</dbReference>
<dbReference type="PANTHER" id="PTHR24082:SF497">
    <property type="entry name" value="PEROXISOME PROLIFERATOR-ACTIVATED RECEPTOR GAMMA-LIKE"/>
    <property type="match status" value="1"/>
</dbReference>
<evidence type="ECO:0000313" key="11">
    <source>
        <dbReference type="EMBL" id="GLD53102.1"/>
    </source>
</evidence>
<protein>
    <submittedName>
        <fullName evidence="11">Peroxisome proliferator-activated receptor alpha-like protein</fullName>
    </submittedName>
</protein>
<keyword evidence="1" id="KW-0479">Metal-binding</keyword>
<feature type="region of interest" description="Disordered" evidence="9">
    <location>
        <begin position="181"/>
        <end position="213"/>
    </location>
</feature>
<evidence type="ECO:0000256" key="3">
    <source>
        <dbReference type="ARBA" id="ARBA00022833"/>
    </source>
</evidence>
<reference evidence="11" key="1">
    <citation type="submission" date="2022-08" db="EMBL/GenBank/DDBJ databases">
        <title>Genome sequencing of akame (Lates japonicus).</title>
        <authorList>
            <person name="Hashiguchi Y."/>
            <person name="Takahashi H."/>
        </authorList>
    </citation>
    <scope>NUCLEOTIDE SEQUENCE</scope>
    <source>
        <strain evidence="11">Kochi</strain>
    </source>
</reference>